<feature type="transmembrane region" description="Helical" evidence="5">
    <location>
        <begin position="84"/>
        <end position="105"/>
    </location>
</feature>
<dbReference type="InterPro" id="IPR037185">
    <property type="entry name" value="EmrE-like"/>
</dbReference>
<dbReference type="NCBIfam" id="NF002586">
    <property type="entry name" value="PRK02237.1"/>
    <property type="match status" value="1"/>
</dbReference>
<evidence type="ECO:0000313" key="6">
    <source>
        <dbReference type="EMBL" id="MTH65584.1"/>
    </source>
</evidence>
<evidence type="ECO:0000256" key="5">
    <source>
        <dbReference type="HAMAP-Rule" id="MF_00010"/>
    </source>
</evidence>
<sequence>MTVALIYPMAALAEIAGCFAVWAWWRSGASVLWLIPGMVALAGFAWLLAQVETSAAGRAYAAYGGVYIIASVLWMWLVEGERPAFSDVLGAALCLAGAVVILGFARPA</sequence>
<feature type="transmembrane region" description="Helical" evidence="5">
    <location>
        <begin position="60"/>
        <end position="78"/>
    </location>
</feature>
<proteinExistence type="inferred from homology"/>
<comment type="similarity">
    <text evidence="5">Belongs to the UPF0060 family.</text>
</comment>
<dbReference type="Pfam" id="PF02694">
    <property type="entry name" value="UPF0060"/>
    <property type="match status" value="1"/>
</dbReference>
<dbReference type="SUPFAM" id="SSF103481">
    <property type="entry name" value="Multidrug resistance efflux transporter EmrE"/>
    <property type="match status" value="1"/>
</dbReference>
<evidence type="ECO:0000256" key="1">
    <source>
        <dbReference type="ARBA" id="ARBA00022475"/>
    </source>
</evidence>
<evidence type="ECO:0000313" key="7">
    <source>
        <dbReference type="Proteomes" id="UP000478740"/>
    </source>
</evidence>
<dbReference type="RefSeq" id="WP_155045455.1">
    <property type="nucleotide sequence ID" value="NZ_WMIH01000014.1"/>
</dbReference>
<gene>
    <name evidence="6" type="ORF">GL284_15020</name>
</gene>
<dbReference type="AlphaFoldDB" id="A0A6L6J4D3"/>
<dbReference type="GO" id="GO:0005886">
    <property type="term" value="C:plasma membrane"/>
    <property type="evidence" value="ECO:0007669"/>
    <property type="project" value="UniProtKB-SubCell"/>
</dbReference>
<keyword evidence="2 5" id="KW-0812">Transmembrane</keyword>
<keyword evidence="7" id="KW-1185">Reference proteome</keyword>
<evidence type="ECO:0000256" key="2">
    <source>
        <dbReference type="ARBA" id="ARBA00022692"/>
    </source>
</evidence>
<keyword evidence="3 5" id="KW-1133">Transmembrane helix</keyword>
<dbReference type="HAMAP" id="MF_00010">
    <property type="entry name" value="UPF0060"/>
    <property type="match status" value="1"/>
</dbReference>
<feature type="transmembrane region" description="Helical" evidence="5">
    <location>
        <begin position="31"/>
        <end position="48"/>
    </location>
</feature>
<evidence type="ECO:0000256" key="4">
    <source>
        <dbReference type="ARBA" id="ARBA00023136"/>
    </source>
</evidence>
<keyword evidence="1 5" id="KW-1003">Cell membrane</keyword>
<name>A0A6L6J4D3_9RHOB</name>
<dbReference type="PANTHER" id="PTHR36116">
    <property type="entry name" value="UPF0060 MEMBRANE PROTEIN YNFA"/>
    <property type="match status" value="1"/>
</dbReference>
<feature type="transmembrane region" description="Helical" evidence="5">
    <location>
        <begin position="5"/>
        <end position="25"/>
    </location>
</feature>
<keyword evidence="4 5" id="KW-0472">Membrane</keyword>
<comment type="subcellular location">
    <subcellularLocation>
        <location evidence="5">Cell membrane</location>
        <topology evidence="5">Multi-pass membrane protein</topology>
    </subcellularLocation>
</comment>
<comment type="caution">
    <text evidence="6">The sequence shown here is derived from an EMBL/GenBank/DDBJ whole genome shotgun (WGS) entry which is preliminary data.</text>
</comment>
<accession>A0A6L6J4D3</accession>
<dbReference type="PANTHER" id="PTHR36116:SF1">
    <property type="entry name" value="UPF0060 MEMBRANE PROTEIN YNFA"/>
    <property type="match status" value="1"/>
</dbReference>
<evidence type="ECO:0000256" key="3">
    <source>
        <dbReference type="ARBA" id="ARBA00022989"/>
    </source>
</evidence>
<dbReference type="InterPro" id="IPR003844">
    <property type="entry name" value="UPF0060"/>
</dbReference>
<dbReference type="Proteomes" id="UP000478740">
    <property type="component" value="Unassembled WGS sequence"/>
</dbReference>
<organism evidence="6 7">
    <name type="scientific">Paracoccus shanxieyensis</name>
    <dbReference type="NCBI Taxonomy" id="2675752"/>
    <lineage>
        <taxon>Bacteria</taxon>
        <taxon>Pseudomonadati</taxon>
        <taxon>Pseudomonadota</taxon>
        <taxon>Alphaproteobacteria</taxon>
        <taxon>Rhodobacterales</taxon>
        <taxon>Paracoccaceae</taxon>
        <taxon>Paracoccus</taxon>
    </lineage>
</organism>
<reference evidence="6 7" key="1">
    <citation type="submission" date="2019-11" db="EMBL/GenBank/DDBJ databases">
        <authorList>
            <person name="Dong K."/>
        </authorList>
    </citation>
    <scope>NUCLEOTIDE SEQUENCE [LARGE SCALE GENOMIC DNA]</scope>
    <source>
        <strain evidence="6 7">DK608</strain>
    </source>
</reference>
<dbReference type="EMBL" id="WMII01000014">
    <property type="protein sequence ID" value="MTH65584.1"/>
    <property type="molecule type" value="Genomic_DNA"/>
</dbReference>
<protein>
    <submittedName>
        <fullName evidence="6">YnfA family protein</fullName>
    </submittedName>
</protein>